<sequence length="173" mass="16878">MVVAVLLGVLSACAAPEPPVPDTTYVGGSADGAFSVAVTVHDGRATGFTTDGRAGVWFDGVVTAGLLDLTAADGSGLRGGVHGRVVHGGVVPAGGGDDRSFVAVRADDPAGLYRAEPVTGDGALTWIRFPDGTSRGATLIAGTSAPAPEPAAGLVVGGVHFGPPVRVAAVTGP</sequence>
<reference evidence="1 2" key="1">
    <citation type="submission" date="2020-11" db="EMBL/GenBank/DDBJ databases">
        <title>Pseudonocardia abyssalis sp. nov. and Pseudonocardia oceani sp. nov., description and phylogenomic analysis of two novel actinomycetes isolated from the deep Southern Ocean.</title>
        <authorList>
            <person name="Parra J."/>
        </authorList>
    </citation>
    <scope>NUCLEOTIDE SEQUENCE [LARGE SCALE GENOMIC DNA]</scope>
    <source>
        <strain evidence="1 2">KRD-168</strain>
    </source>
</reference>
<keyword evidence="2" id="KW-1185">Reference proteome</keyword>
<proteinExistence type="predicted"/>
<evidence type="ECO:0000313" key="1">
    <source>
        <dbReference type="EMBL" id="MBW0132759.1"/>
    </source>
</evidence>
<protein>
    <submittedName>
        <fullName evidence="1">Uncharacterized protein</fullName>
    </submittedName>
</protein>
<name>A0ABS6UKK4_9PSEU</name>
<organism evidence="1 2">
    <name type="scientific">Pseudonocardia abyssalis</name>
    <dbReference type="NCBI Taxonomy" id="2792008"/>
    <lineage>
        <taxon>Bacteria</taxon>
        <taxon>Bacillati</taxon>
        <taxon>Actinomycetota</taxon>
        <taxon>Actinomycetes</taxon>
        <taxon>Pseudonocardiales</taxon>
        <taxon>Pseudonocardiaceae</taxon>
        <taxon>Pseudonocardia</taxon>
    </lineage>
</organism>
<accession>A0ABS6UKK4</accession>
<gene>
    <name evidence="1" type="ORF">I4I81_00605</name>
</gene>
<dbReference type="Proteomes" id="UP000694287">
    <property type="component" value="Unassembled WGS sequence"/>
</dbReference>
<dbReference type="RefSeq" id="WP_218615715.1">
    <property type="nucleotide sequence ID" value="NZ_JADQDK010000001.1"/>
</dbReference>
<comment type="caution">
    <text evidence="1">The sequence shown here is derived from an EMBL/GenBank/DDBJ whole genome shotgun (WGS) entry which is preliminary data.</text>
</comment>
<evidence type="ECO:0000313" key="2">
    <source>
        <dbReference type="Proteomes" id="UP000694287"/>
    </source>
</evidence>
<dbReference type="EMBL" id="JADQDK010000001">
    <property type="protein sequence ID" value="MBW0132759.1"/>
    <property type="molecule type" value="Genomic_DNA"/>
</dbReference>